<feature type="region of interest" description="Disordered" evidence="1">
    <location>
        <begin position="71"/>
        <end position="96"/>
    </location>
</feature>
<proteinExistence type="predicted"/>
<protein>
    <submittedName>
        <fullName evidence="2">Uncharacterized protein</fullName>
    </submittedName>
</protein>
<sequence length="96" mass="10888">MSRHVTLVGYERPIPYAHYTCGIDPARASSQKRRFFLPEGWDEYLGVDATVDMHWRLFNGYEGHDLGGVMARGGRSNDGDLEEAEEEEEDGMVLHS</sequence>
<dbReference type="AlphaFoldDB" id="A0A8H4QZ11"/>
<comment type="caution">
    <text evidence="2">The sequence shown here is derived from an EMBL/GenBank/DDBJ whole genome shotgun (WGS) entry which is preliminary data.</text>
</comment>
<organism evidence="2 3">
    <name type="scientific">Agrocybe pediades</name>
    <dbReference type="NCBI Taxonomy" id="84607"/>
    <lineage>
        <taxon>Eukaryota</taxon>
        <taxon>Fungi</taxon>
        <taxon>Dikarya</taxon>
        <taxon>Basidiomycota</taxon>
        <taxon>Agaricomycotina</taxon>
        <taxon>Agaricomycetes</taxon>
        <taxon>Agaricomycetidae</taxon>
        <taxon>Agaricales</taxon>
        <taxon>Agaricineae</taxon>
        <taxon>Strophariaceae</taxon>
        <taxon>Agrocybe</taxon>
    </lineage>
</organism>
<keyword evidence="3" id="KW-1185">Reference proteome</keyword>
<name>A0A8H4QZ11_9AGAR</name>
<dbReference type="EMBL" id="JAACJL010000016">
    <property type="protein sequence ID" value="KAF4619786.1"/>
    <property type="molecule type" value="Genomic_DNA"/>
</dbReference>
<dbReference type="Proteomes" id="UP000521872">
    <property type="component" value="Unassembled WGS sequence"/>
</dbReference>
<evidence type="ECO:0000313" key="3">
    <source>
        <dbReference type="Proteomes" id="UP000521872"/>
    </source>
</evidence>
<evidence type="ECO:0000313" key="2">
    <source>
        <dbReference type="EMBL" id="KAF4619786.1"/>
    </source>
</evidence>
<reference evidence="2 3" key="1">
    <citation type="submission" date="2019-12" db="EMBL/GenBank/DDBJ databases">
        <authorList>
            <person name="Floudas D."/>
            <person name="Bentzer J."/>
            <person name="Ahren D."/>
            <person name="Johansson T."/>
            <person name="Persson P."/>
            <person name="Tunlid A."/>
        </authorList>
    </citation>
    <scope>NUCLEOTIDE SEQUENCE [LARGE SCALE GENOMIC DNA]</scope>
    <source>
        <strain evidence="2 3">CBS 102.39</strain>
    </source>
</reference>
<accession>A0A8H4QZ11</accession>
<evidence type="ECO:0000256" key="1">
    <source>
        <dbReference type="SAM" id="MobiDB-lite"/>
    </source>
</evidence>
<gene>
    <name evidence="2" type="ORF">D9613_004754</name>
</gene>
<feature type="compositionally biased region" description="Acidic residues" evidence="1">
    <location>
        <begin position="79"/>
        <end position="96"/>
    </location>
</feature>